<accession>A0ABS2V351</accession>
<proteinExistence type="predicted"/>
<evidence type="ECO:0000259" key="2">
    <source>
        <dbReference type="Pfam" id="PF13581"/>
    </source>
</evidence>
<reference evidence="3 4" key="1">
    <citation type="journal article" date="2016" name="Arch. Microbiol.">
        <title>Streptomyces zhihengii sp. nov., isolated from rhizospheric soil of Psammosilene tunicoides.</title>
        <authorList>
            <person name="Huang M.J."/>
            <person name="Fei J.J."/>
            <person name="Salam N."/>
            <person name="Kim C.J."/>
            <person name="Hozzein W.N."/>
            <person name="Xiao M."/>
            <person name="Huang H.Q."/>
            <person name="Li W.J."/>
        </authorList>
    </citation>
    <scope>NUCLEOTIDE SEQUENCE [LARGE SCALE GENOMIC DNA]</scope>
    <source>
        <strain evidence="3 4">YIM T102</strain>
    </source>
</reference>
<dbReference type="EMBL" id="JAFEJA010000002">
    <property type="protein sequence ID" value="MBM9623889.1"/>
    <property type="molecule type" value="Genomic_DNA"/>
</dbReference>
<keyword evidence="3" id="KW-0067">ATP-binding</keyword>
<dbReference type="PANTHER" id="PTHR35526:SF3">
    <property type="entry name" value="ANTI-SIGMA-F FACTOR RSBW"/>
    <property type="match status" value="1"/>
</dbReference>
<evidence type="ECO:0000313" key="4">
    <source>
        <dbReference type="Proteomes" id="UP000664109"/>
    </source>
</evidence>
<evidence type="ECO:0000313" key="3">
    <source>
        <dbReference type="EMBL" id="MBM9623889.1"/>
    </source>
</evidence>
<evidence type="ECO:0000256" key="1">
    <source>
        <dbReference type="ARBA" id="ARBA00022527"/>
    </source>
</evidence>
<dbReference type="InterPro" id="IPR036890">
    <property type="entry name" value="HATPase_C_sf"/>
</dbReference>
<organism evidence="3 4">
    <name type="scientific">Streptomyces zhihengii</name>
    <dbReference type="NCBI Taxonomy" id="1818004"/>
    <lineage>
        <taxon>Bacteria</taxon>
        <taxon>Bacillati</taxon>
        <taxon>Actinomycetota</taxon>
        <taxon>Actinomycetes</taxon>
        <taxon>Kitasatosporales</taxon>
        <taxon>Streptomycetaceae</taxon>
        <taxon>Streptomyces</taxon>
    </lineage>
</organism>
<name>A0ABS2V351_9ACTN</name>
<dbReference type="GO" id="GO:0005524">
    <property type="term" value="F:ATP binding"/>
    <property type="evidence" value="ECO:0007669"/>
    <property type="project" value="UniProtKB-KW"/>
</dbReference>
<dbReference type="Pfam" id="PF13581">
    <property type="entry name" value="HATPase_c_2"/>
    <property type="match status" value="1"/>
</dbReference>
<dbReference type="Proteomes" id="UP000664109">
    <property type="component" value="Unassembled WGS sequence"/>
</dbReference>
<dbReference type="SUPFAM" id="SSF55874">
    <property type="entry name" value="ATPase domain of HSP90 chaperone/DNA topoisomerase II/histidine kinase"/>
    <property type="match status" value="1"/>
</dbReference>
<dbReference type="InterPro" id="IPR050267">
    <property type="entry name" value="Anti-sigma-factor_SerPK"/>
</dbReference>
<feature type="domain" description="Histidine kinase/HSP90-like ATPase" evidence="2">
    <location>
        <begin position="15"/>
        <end position="133"/>
    </location>
</feature>
<dbReference type="CDD" id="cd16936">
    <property type="entry name" value="HATPase_RsbW-like"/>
    <property type="match status" value="1"/>
</dbReference>
<dbReference type="InterPro" id="IPR003594">
    <property type="entry name" value="HATPase_dom"/>
</dbReference>
<protein>
    <submittedName>
        <fullName evidence="3">ATP-binding protein</fullName>
    </submittedName>
</protein>
<sequence>METMMNGVRDAVFLPRHPRAAAEARRVLARVAPDGRGDSGTARLLLSEVVSNAVRYARGEEIQVVISFDGTTGAITGAVFDGEPVLGAGTCPRRRREREQLAESGRGFDLLDMLAETWGVATVGGAGKWVWFCVPSGEEEA</sequence>
<keyword evidence="4" id="KW-1185">Reference proteome</keyword>
<gene>
    <name evidence="3" type="ORF">JE024_35475</name>
</gene>
<keyword evidence="3" id="KW-0547">Nucleotide-binding</keyword>
<keyword evidence="1" id="KW-0723">Serine/threonine-protein kinase</keyword>
<dbReference type="PANTHER" id="PTHR35526">
    <property type="entry name" value="ANTI-SIGMA-F FACTOR RSBW-RELATED"/>
    <property type="match status" value="1"/>
</dbReference>
<keyword evidence="1" id="KW-0418">Kinase</keyword>
<comment type="caution">
    <text evidence="3">The sequence shown here is derived from an EMBL/GenBank/DDBJ whole genome shotgun (WGS) entry which is preliminary data.</text>
</comment>
<dbReference type="Gene3D" id="3.30.565.10">
    <property type="entry name" value="Histidine kinase-like ATPase, C-terminal domain"/>
    <property type="match status" value="1"/>
</dbReference>
<keyword evidence="1" id="KW-0808">Transferase</keyword>